<proteinExistence type="predicted"/>
<reference evidence="3" key="1">
    <citation type="journal article" date="2013" name="G3 (Bethesda)">
        <title>Comparative genomics of a plant-pathogenic fungus, Pyrenophora tritici-repentis, reveals transduplication and the impact of repeat elements on pathogenicity and population divergence.</title>
        <authorList>
            <person name="Manning V.A."/>
            <person name="Pandelova I."/>
            <person name="Dhillon B."/>
            <person name="Wilhelm L.J."/>
            <person name="Goodwin S.B."/>
            <person name="Berlin A.M."/>
            <person name="Figueroa M."/>
            <person name="Freitag M."/>
            <person name="Hane J.K."/>
            <person name="Henrissat B."/>
            <person name="Holman W.H."/>
            <person name="Kodira C.D."/>
            <person name="Martin J."/>
            <person name="Oliver R.P."/>
            <person name="Robbertse B."/>
            <person name="Schackwitz W."/>
            <person name="Schwartz D.C."/>
            <person name="Spatafora J.W."/>
            <person name="Turgeon B.G."/>
            <person name="Yandava C."/>
            <person name="Young S."/>
            <person name="Zhou S."/>
            <person name="Zeng Q."/>
            <person name="Grigoriev I.V."/>
            <person name="Ma L.-J."/>
            <person name="Ciuffetti L.M."/>
        </authorList>
    </citation>
    <scope>NUCLEOTIDE SEQUENCE [LARGE SCALE GENOMIC DNA]</scope>
    <source>
        <strain evidence="3">Pt-1C-BFP</strain>
    </source>
</reference>
<protein>
    <submittedName>
        <fullName evidence="2">Uncharacterized protein</fullName>
    </submittedName>
</protein>
<feature type="region of interest" description="Disordered" evidence="1">
    <location>
        <begin position="37"/>
        <end position="58"/>
    </location>
</feature>
<name>B2WKT7_PYRTR</name>
<dbReference type="HOGENOM" id="CLU_2414387_0_0_1"/>
<evidence type="ECO:0000256" key="1">
    <source>
        <dbReference type="SAM" id="MobiDB-lite"/>
    </source>
</evidence>
<evidence type="ECO:0000313" key="3">
    <source>
        <dbReference type="Proteomes" id="UP000001471"/>
    </source>
</evidence>
<dbReference type="EMBL" id="DS231628">
    <property type="protein sequence ID" value="EDU43647.1"/>
    <property type="molecule type" value="Genomic_DNA"/>
</dbReference>
<dbReference type="Proteomes" id="UP000001471">
    <property type="component" value="Unassembled WGS sequence"/>
</dbReference>
<feature type="compositionally biased region" description="Basic and acidic residues" evidence="1">
    <location>
        <begin position="37"/>
        <end position="49"/>
    </location>
</feature>
<dbReference type="AlphaFoldDB" id="B2WKT7"/>
<accession>B2WKT7</accession>
<dbReference type="InParanoid" id="B2WKT7"/>
<organism evidence="2 3">
    <name type="scientific">Pyrenophora tritici-repentis (strain Pt-1C-BFP)</name>
    <name type="common">Wheat tan spot fungus</name>
    <name type="synonym">Drechslera tritici-repentis</name>
    <dbReference type="NCBI Taxonomy" id="426418"/>
    <lineage>
        <taxon>Eukaryota</taxon>
        <taxon>Fungi</taxon>
        <taxon>Dikarya</taxon>
        <taxon>Ascomycota</taxon>
        <taxon>Pezizomycotina</taxon>
        <taxon>Dothideomycetes</taxon>
        <taxon>Pleosporomycetidae</taxon>
        <taxon>Pleosporales</taxon>
        <taxon>Pleosporineae</taxon>
        <taxon>Pleosporaceae</taxon>
        <taxon>Pyrenophora</taxon>
    </lineage>
</organism>
<gene>
    <name evidence="2" type="ORF">PTRG_10597</name>
</gene>
<sequence length="92" mass="10123">MMRQVTNQSETGAPPQACHTTVAAAITFTLRIQLPQETRDVASKRPEAKKAKKARTSKLELSIRLPLSRCLPTHSENTAQVQRVAQGDPKTT</sequence>
<evidence type="ECO:0000313" key="2">
    <source>
        <dbReference type="EMBL" id="EDU43647.1"/>
    </source>
</evidence>